<evidence type="ECO:0000256" key="2">
    <source>
        <dbReference type="ARBA" id="ARBA00022801"/>
    </source>
</evidence>
<proteinExistence type="inferred from homology"/>
<dbReference type="SUPFAM" id="SSF54637">
    <property type="entry name" value="Thioesterase/thiol ester dehydrase-isomerase"/>
    <property type="match status" value="1"/>
</dbReference>
<accession>A0A2S7K819</accession>
<dbReference type="OrthoDB" id="9808429at2"/>
<dbReference type="CDD" id="cd00586">
    <property type="entry name" value="4HBT"/>
    <property type="match status" value="1"/>
</dbReference>
<comment type="caution">
    <text evidence="3">The sequence shown here is derived from an EMBL/GenBank/DDBJ whole genome shotgun (WGS) entry which is preliminary data.</text>
</comment>
<dbReference type="RefSeq" id="WP_104830089.1">
    <property type="nucleotide sequence ID" value="NZ_PJCH01000005.1"/>
</dbReference>
<dbReference type="EMBL" id="PJCH01000005">
    <property type="protein sequence ID" value="PQA88631.1"/>
    <property type="molecule type" value="Genomic_DNA"/>
</dbReference>
<dbReference type="GO" id="GO:0047617">
    <property type="term" value="F:fatty acyl-CoA hydrolase activity"/>
    <property type="evidence" value="ECO:0007669"/>
    <property type="project" value="TreeGrafter"/>
</dbReference>
<evidence type="ECO:0000256" key="1">
    <source>
        <dbReference type="ARBA" id="ARBA00005953"/>
    </source>
</evidence>
<dbReference type="Proteomes" id="UP000239504">
    <property type="component" value="Unassembled WGS sequence"/>
</dbReference>
<gene>
    <name evidence="3" type="primary">ybgC</name>
    <name evidence="3" type="ORF">CW354_10140</name>
</gene>
<dbReference type="Gene3D" id="3.10.129.10">
    <property type="entry name" value="Hotdog Thioesterase"/>
    <property type="match status" value="1"/>
</dbReference>
<dbReference type="PANTHER" id="PTHR31793:SF37">
    <property type="entry name" value="ACYL-COA THIOESTER HYDROLASE YBGC"/>
    <property type="match status" value="1"/>
</dbReference>
<dbReference type="PIRSF" id="PIRSF003230">
    <property type="entry name" value="YbgC"/>
    <property type="match status" value="1"/>
</dbReference>
<evidence type="ECO:0000313" key="3">
    <source>
        <dbReference type="EMBL" id="PQA88631.1"/>
    </source>
</evidence>
<dbReference type="PROSITE" id="PS01328">
    <property type="entry name" value="4HBCOA_THIOESTERASE"/>
    <property type="match status" value="1"/>
</dbReference>
<keyword evidence="4" id="KW-1185">Reference proteome</keyword>
<dbReference type="AlphaFoldDB" id="A0A2S7K819"/>
<dbReference type="InterPro" id="IPR029069">
    <property type="entry name" value="HotDog_dom_sf"/>
</dbReference>
<dbReference type="NCBIfam" id="TIGR00051">
    <property type="entry name" value="YbgC/FadM family acyl-CoA thioesterase"/>
    <property type="match status" value="1"/>
</dbReference>
<dbReference type="InterPro" id="IPR006684">
    <property type="entry name" value="YbgC/YbaW"/>
</dbReference>
<protein>
    <submittedName>
        <fullName evidence="3">Tol-pal system-associated acyl-CoA thioesterase</fullName>
    </submittedName>
</protein>
<comment type="similarity">
    <text evidence="1">Belongs to the 4-hydroxybenzoyl-CoA thioesterase family.</text>
</comment>
<dbReference type="InterPro" id="IPR050563">
    <property type="entry name" value="4-hydroxybenzoyl-CoA_TE"/>
</dbReference>
<dbReference type="PANTHER" id="PTHR31793">
    <property type="entry name" value="4-HYDROXYBENZOYL-COA THIOESTERASE FAMILY MEMBER"/>
    <property type="match status" value="1"/>
</dbReference>
<dbReference type="FunFam" id="3.10.129.10:FF:000004">
    <property type="entry name" value="Tol-pal system-associated acyl-CoA thioesterase"/>
    <property type="match status" value="1"/>
</dbReference>
<name>A0A2S7K819_9PROT</name>
<organism evidence="3 4">
    <name type="scientific">Hyphococcus luteus</name>
    <dbReference type="NCBI Taxonomy" id="2058213"/>
    <lineage>
        <taxon>Bacteria</taxon>
        <taxon>Pseudomonadati</taxon>
        <taxon>Pseudomonadota</taxon>
        <taxon>Alphaproteobacteria</taxon>
        <taxon>Parvularculales</taxon>
        <taxon>Parvularculaceae</taxon>
        <taxon>Hyphococcus</taxon>
    </lineage>
</organism>
<evidence type="ECO:0000313" key="4">
    <source>
        <dbReference type="Proteomes" id="UP000239504"/>
    </source>
</evidence>
<dbReference type="InterPro" id="IPR014166">
    <property type="entry name" value="Tol-Pal_acyl-CoA_thioesterase"/>
</dbReference>
<sequence length="141" mass="16034">MSDKVFTLPIRIYYEDTDFSGVVYHAAYLKFFERGRTEALRECGVHHSELLAREEPLAFAVKKMTTEWLVPAKIDDMLEVRTRFVSAKGARMILAQEIWREETLLARAEVEAACMSLEGKPRRLPADIATNLTQKGAKPSS</sequence>
<dbReference type="InterPro" id="IPR008272">
    <property type="entry name" value="HB-CoA_thioesterase_AS"/>
</dbReference>
<dbReference type="Pfam" id="PF13279">
    <property type="entry name" value="4HBT_2"/>
    <property type="match status" value="1"/>
</dbReference>
<reference evidence="3 4" key="1">
    <citation type="submission" date="2017-12" db="EMBL/GenBank/DDBJ databases">
        <authorList>
            <person name="Hurst M.R.H."/>
        </authorList>
    </citation>
    <scope>NUCLEOTIDE SEQUENCE [LARGE SCALE GENOMIC DNA]</scope>
    <source>
        <strain evidence="3 4">SY-3-19</strain>
    </source>
</reference>
<dbReference type="NCBIfam" id="TIGR02799">
    <property type="entry name" value="thio_ybgC"/>
    <property type="match status" value="1"/>
</dbReference>
<keyword evidence="2" id="KW-0378">Hydrolase</keyword>